<sequence length="101" mass="10949">MSGKAAFEIVKGTRSILTLTEAEVEANLDPQELLDGLEDGFRGLERGEVQSPGRSEVTVPGKGCSLAMPAWRPAPASPAPTWRPRWPSPTSSAWRPTRPPR</sequence>
<dbReference type="SUPFAM" id="SSF51735">
    <property type="entry name" value="NAD(P)-binding Rossmann-fold domains"/>
    <property type="match status" value="1"/>
</dbReference>
<comment type="caution">
    <text evidence="2">The sequence shown here is derived from an EMBL/GenBank/DDBJ whole genome shotgun (WGS) entry which is preliminary data.</text>
</comment>
<dbReference type="EMBL" id="BAAAHQ010000023">
    <property type="protein sequence ID" value="GAA0935801.1"/>
    <property type="molecule type" value="Genomic_DNA"/>
</dbReference>
<proteinExistence type="predicted"/>
<dbReference type="InterPro" id="IPR036291">
    <property type="entry name" value="NAD(P)-bd_dom_sf"/>
</dbReference>
<organism evidence="2 3">
    <name type="scientific">Nonomuraea longicatena</name>
    <dbReference type="NCBI Taxonomy" id="83682"/>
    <lineage>
        <taxon>Bacteria</taxon>
        <taxon>Bacillati</taxon>
        <taxon>Actinomycetota</taxon>
        <taxon>Actinomycetes</taxon>
        <taxon>Streptosporangiales</taxon>
        <taxon>Streptosporangiaceae</taxon>
        <taxon>Nonomuraea</taxon>
    </lineage>
</organism>
<dbReference type="Proteomes" id="UP001501578">
    <property type="component" value="Unassembled WGS sequence"/>
</dbReference>
<reference evidence="3" key="1">
    <citation type="journal article" date="2019" name="Int. J. Syst. Evol. Microbiol.">
        <title>The Global Catalogue of Microorganisms (GCM) 10K type strain sequencing project: providing services to taxonomists for standard genome sequencing and annotation.</title>
        <authorList>
            <consortium name="The Broad Institute Genomics Platform"/>
            <consortium name="The Broad Institute Genome Sequencing Center for Infectious Disease"/>
            <person name="Wu L."/>
            <person name="Ma J."/>
        </authorList>
    </citation>
    <scope>NUCLEOTIDE SEQUENCE [LARGE SCALE GENOMIC DNA]</scope>
    <source>
        <strain evidence="3">JCM 11136</strain>
    </source>
</reference>
<evidence type="ECO:0000313" key="2">
    <source>
        <dbReference type="EMBL" id="GAA0935801.1"/>
    </source>
</evidence>
<evidence type="ECO:0000256" key="1">
    <source>
        <dbReference type="SAM" id="MobiDB-lite"/>
    </source>
</evidence>
<name>A0ABP4AIV4_9ACTN</name>
<dbReference type="InterPro" id="IPR023401">
    <property type="entry name" value="ODC_N"/>
</dbReference>
<accession>A0ABP4AIV4</accession>
<feature type="compositionally biased region" description="Low complexity" evidence="1">
    <location>
        <begin position="69"/>
        <end position="101"/>
    </location>
</feature>
<keyword evidence="3" id="KW-1185">Reference proteome</keyword>
<protein>
    <submittedName>
        <fullName evidence="2">Uncharacterized protein</fullName>
    </submittedName>
</protein>
<feature type="region of interest" description="Disordered" evidence="1">
    <location>
        <begin position="46"/>
        <end position="101"/>
    </location>
</feature>
<gene>
    <name evidence="2" type="ORF">GCM10009560_44120</name>
</gene>
<dbReference type="Gene3D" id="3.30.1780.10">
    <property type="entry name" value="ornithine cyclodeaminase, domain 1"/>
    <property type="match status" value="1"/>
</dbReference>
<evidence type="ECO:0000313" key="3">
    <source>
        <dbReference type="Proteomes" id="UP001501578"/>
    </source>
</evidence>